<dbReference type="InterPro" id="IPR044893">
    <property type="entry name" value="RNA_pol_Rpb1_clamp_domain"/>
</dbReference>
<keyword evidence="4" id="KW-0808">Transferase</keyword>
<dbReference type="AlphaFoldDB" id="A0A1X6P4G8"/>
<accession>A0A1X6P4G8</accession>
<dbReference type="PANTHER" id="PTHR19376:SF11">
    <property type="entry name" value="DNA-DIRECTED RNA POLYMERASE I SUBUNIT RPA1"/>
    <property type="match status" value="1"/>
</dbReference>
<evidence type="ECO:0000313" key="8">
    <source>
        <dbReference type="EMBL" id="OSX75789.1"/>
    </source>
</evidence>
<dbReference type="OrthoDB" id="270392at2759"/>
<evidence type="ECO:0000256" key="3">
    <source>
        <dbReference type="ARBA" id="ARBA00022478"/>
    </source>
</evidence>
<keyword evidence="3" id="KW-0240">DNA-directed RNA polymerase</keyword>
<evidence type="ECO:0000259" key="7">
    <source>
        <dbReference type="Pfam" id="PF04997"/>
    </source>
</evidence>
<evidence type="ECO:0000256" key="2">
    <source>
        <dbReference type="ARBA" id="ARBA00012418"/>
    </source>
</evidence>
<dbReference type="PANTHER" id="PTHR19376">
    <property type="entry name" value="DNA-DIRECTED RNA POLYMERASE"/>
    <property type="match status" value="1"/>
</dbReference>
<dbReference type="Gene3D" id="4.10.860.120">
    <property type="entry name" value="RNA polymerase II, clamp domain"/>
    <property type="match status" value="1"/>
</dbReference>
<dbReference type="InterPro" id="IPR007080">
    <property type="entry name" value="RNA_pol_Rpb1_1"/>
</dbReference>
<dbReference type="Proteomes" id="UP000218209">
    <property type="component" value="Unassembled WGS sequence"/>
</dbReference>
<evidence type="ECO:0000256" key="6">
    <source>
        <dbReference type="ARBA" id="ARBA00023163"/>
    </source>
</evidence>
<protein>
    <recommendedName>
        <fullName evidence="2">DNA-directed RNA polymerase</fullName>
        <ecNumber evidence="2">2.7.7.6</ecNumber>
    </recommendedName>
</protein>
<dbReference type="SUPFAM" id="SSF64484">
    <property type="entry name" value="beta and beta-prime subunits of DNA dependent RNA-polymerase"/>
    <property type="match status" value="1"/>
</dbReference>
<dbReference type="GO" id="GO:0005736">
    <property type="term" value="C:RNA polymerase I complex"/>
    <property type="evidence" value="ECO:0007669"/>
    <property type="project" value="TreeGrafter"/>
</dbReference>
<feature type="domain" description="RNA polymerase Rpb1" evidence="7">
    <location>
        <begin position="15"/>
        <end position="123"/>
    </location>
</feature>
<reference evidence="8 9" key="1">
    <citation type="submission" date="2017-03" db="EMBL/GenBank/DDBJ databases">
        <title>WGS assembly of Porphyra umbilicalis.</title>
        <authorList>
            <person name="Brawley S.H."/>
            <person name="Blouin N.A."/>
            <person name="Ficko-Blean E."/>
            <person name="Wheeler G.L."/>
            <person name="Lohr M."/>
            <person name="Goodson H.V."/>
            <person name="Jenkins J.W."/>
            <person name="Blaby-Haas C.E."/>
            <person name="Helliwell K.E."/>
            <person name="Chan C."/>
            <person name="Marriage T."/>
            <person name="Bhattacharya D."/>
            <person name="Klein A.S."/>
            <person name="Badis Y."/>
            <person name="Brodie J."/>
            <person name="Cao Y."/>
            <person name="Collen J."/>
            <person name="Dittami S.M."/>
            <person name="Gachon C.M."/>
            <person name="Green B.R."/>
            <person name="Karpowicz S."/>
            <person name="Kim J.W."/>
            <person name="Kudahl U."/>
            <person name="Lin S."/>
            <person name="Michel G."/>
            <person name="Mittag M."/>
            <person name="Olson B.J."/>
            <person name="Pangilinan J."/>
            <person name="Peng Y."/>
            <person name="Qiu H."/>
            <person name="Shu S."/>
            <person name="Singer J.T."/>
            <person name="Smith A.G."/>
            <person name="Sprecher B.N."/>
            <person name="Wagner V."/>
            <person name="Wang W."/>
            <person name="Wang Z.-Y."/>
            <person name="Yan J."/>
            <person name="Yarish C."/>
            <person name="Zoeuner-Riek S."/>
            <person name="Zhuang Y."/>
            <person name="Zou Y."/>
            <person name="Lindquist E.A."/>
            <person name="Grimwood J."/>
            <person name="Barry K."/>
            <person name="Rokhsar D.S."/>
            <person name="Schmutz J."/>
            <person name="Stiller J.W."/>
            <person name="Grossman A.R."/>
            <person name="Prochnik S.E."/>
        </authorList>
    </citation>
    <scope>NUCLEOTIDE SEQUENCE [LARGE SCALE GENOMIC DNA]</scope>
    <source>
        <strain evidence="8">4086291</strain>
    </source>
</reference>
<evidence type="ECO:0000256" key="4">
    <source>
        <dbReference type="ARBA" id="ARBA00022679"/>
    </source>
</evidence>
<proteinExistence type="inferred from homology"/>
<organism evidence="8 9">
    <name type="scientific">Porphyra umbilicalis</name>
    <name type="common">Purple laver</name>
    <name type="synonym">Red alga</name>
    <dbReference type="NCBI Taxonomy" id="2786"/>
    <lineage>
        <taxon>Eukaryota</taxon>
        <taxon>Rhodophyta</taxon>
        <taxon>Bangiophyceae</taxon>
        <taxon>Bangiales</taxon>
        <taxon>Bangiaceae</taxon>
        <taxon>Porphyra</taxon>
    </lineage>
</organism>
<dbReference type="GO" id="GO:0003899">
    <property type="term" value="F:DNA-directed RNA polymerase activity"/>
    <property type="evidence" value="ECO:0007669"/>
    <property type="project" value="UniProtKB-EC"/>
</dbReference>
<dbReference type="EMBL" id="KV918890">
    <property type="protein sequence ID" value="OSX75789.1"/>
    <property type="molecule type" value="Genomic_DNA"/>
</dbReference>
<keyword evidence="6" id="KW-0804">Transcription</keyword>
<dbReference type="EC" id="2.7.7.6" evidence="2"/>
<sequence>MDISTLDPRTRDVAHRVSSVSFCILTDEAVRQLSVRRLAQPVSFDVLGRAVPGGLFDPALGPTSHSAGACLTCGLTYAECPGHFGHIELAVPLVNPLLAAELMRLLKAKCWYCHHFRSAPRRAAMAVARLYYLDAGMDAEANACAALEASAAPAEDEDGAGSKKAAAAATDVDTSTAKASRLLDGARPAWEAAVQGGRLAPRGLSWKAAVRAFFAAATSSKTCRRCGAQSVGLRRDGDAKIFRQALSATAARANAARGQLLASAS</sequence>
<comment type="similarity">
    <text evidence="1">Belongs to the RNA polymerase beta' chain family.</text>
</comment>
<keyword evidence="5" id="KW-0548">Nucleotidyltransferase</keyword>
<evidence type="ECO:0000256" key="5">
    <source>
        <dbReference type="ARBA" id="ARBA00022695"/>
    </source>
</evidence>
<name>A0A1X6P4G8_PORUM</name>
<evidence type="ECO:0000256" key="1">
    <source>
        <dbReference type="ARBA" id="ARBA00006460"/>
    </source>
</evidence>
<evidence type="ECO:0000313" key="9">
    <source>
        <dbReference type="Proteomes" id="UP000218209"/>
    </source>
</evidence>
<gene>
    <name evidence="8" type="ORF">BU14_0220s0020</name>
</gene>
<keyword evidence="9" id="KW-1185">Reference proteome</keyword>
<dbReference type="GO" id="GO:0003677">
    <property type="term" value="F:DNA binding"/>
    <property type="evidence" value="ECO:0007669"/>
    <property type="project" value="InterPro"/>
</dbReference>
<dbReference type="InterPro" id="IPR045867">
    <property type="entry name" value="DNA-dir_RpoC_beta_prime"/>
</dbReference>
<feature type="non-terminal residue" evidence="8">
    <location>
        <position position="265"/>
    </location>
</feature>
<dbReference type="GO" id="GO:0006351">
    <property type="term" value="P:DNA-templated transcription"/>
    <property type="evidence" value="ECO:0007669"/>
    <property type="project" value="InterPro"/>
</dbReference>
<dbReference type="Pfam" id="PF04997">
    <property type="entry name" value="RNA_pol_Rpb1_1"/>
    <property type="match status" value="1"/>
</dbReference>